<sequence>MTTAQFSTTTFSSALTAHDELVSPTLALGLVTGVSLLPVELQPNEWFNLLWCGDEPTVEDSKTLGPAFEAALEYQQWLLATPTDDWFTLIDELNLSEYAMGLAMALNWGQTAWSDVGLEDGSDNDNLIGALMLVAVTLAWPNEQRPEGINLPTAATAESQFKTAIHAVRLISSEYRQQQTTQQAAH</sequence>
<evidence type="ECO:0000313" key="2">
    <source>
        <dbReference type="Proteomes" id="UP000267187"/>
    </source>
</evidence>
<dbReference type="AlphaFoldDB" id="A0A3M0A911"/>
<gene>
    <name evidence="1" type="ORF">DFR27_2235</name>
</gene>
<keyword evidence="2" id="KW-1185">Reference proteome</keyword>
<proteinExistence type="predicted"/>
<dbReference type="Proteomes" id="UP000267187">
    <property type="component" value="Unassembled WGS sequence"/>
</dbReference>
<dbReference type="EMBL" id="REFJ01000005">
    <property type="protein sequence ID" value="RMA78895.1"/>
    <property type="molecule type" value="Genomic_DNA"/>
</dbReference>
<dbReference type="RefSeq" id="WP_121877530.1">
    <property type="nucleotide sequence ID" value="NZ_REFJ01000005.1"/>
</dbReference>
<dbReference type="OrthoDB" id="570299at2"/>
<comment type="caution">
    <text evidence="1">The sequence shown here is derived from an EMBL/GenBank/DDBJ whole genome shotgun (WGS) entry which is preliminary data.</text>
</comment>
<organism evidence="1 2">
    <name type="scientific">Umboniibacter marinipuniceus</name>
    <dbReference type="NCBI Taxonomy" id="569599"/>
    <lineage>
        <taxon>Bacteria</taxon>
        <taxon>Pseudomonadati</taxon>
        <taxon>Pseudomonadota</taxon>
        <taxon>Gammaproteobacteria</taxon>
        <taxon>Cellvibrionales</taxon>
        <taxon>Cellvibrionaceae</taxon>
        <taxon>Umboniibacter</taxon>
    </lineage>
</organism>
<protein>
    <submittedName>
        <fullName evidence="1">Uncharacterized protein UPF0149</fullName>
    </submittedName>
</protein>
<accession>A0A3M0A911</accession>
<evidence type="ECO:0000313" key="1">
    <source>
        <dbReference type="EMBL" id="RMA78895.1"/>
    </source>
</evidence>
<reference evidence="1 2" key="1">
    <citation type="submission" date="2018-10" db="EMBL/GenBank/DDBJ databases">
        <title>Genomic Encyclopedia of Type Strains, Phase IV (KMG-IV): sequencing the most valuable type-strain genomes for metagenomic binning, comparative biology and taxonomic classification.</title>
        <authorList>
            <person name="Goeker M."/>
        </authorList>
    </citation>
    <scope>NUCLEOTIDE SEQUENCE [LARGE SCALE GENOMIC DNA]</scope>
    <source>
        <strain evidence="1 2">DSM 25080</strain>
    </source>
</reference>
<name>A0A3M0A911_9GAMM</name>
<dbReference type="InterPro" id="IPR036255">
    <property type="entry name" value="YgfB-like_sf"/>
</dbReference>
<dbReference type="SUPFAM" id="SSF101327">
    <property type="entry name" value="YgfB-like"/>
    <property type="match status" value="1"/>
</dbReference>